<dbReference type="GO" id="GO:0004519">
    <property type="term" value="F:endonuclease activity"/>
    <property type="evidence" value="ECO:0007669"/>
    <property type="project" value="UniProtKB-KW"/>
</dbReference>
<reference evidence="4" key="1">
    <citation type="submission" date="2022-10" db="EMBL/GenBank/DDBJ databases">
        <title>The complete genomes of actinobacterial strains from the NBC collection.</title>
        <authorList>
            <person name="Joergensen T.S."/>
            <person name="Alvarez Arevalo M."/>
            <person name="Sterndorff E.B."/>
            <person name="Faurdal D."/>
            <person name="Vuksanovic O."/>
            <person name="Mourched A.-S."/>
            <person name="Charusanti P."/>
            <person name="Shaw S."/>
            <person name="Blin K."/>
            <person name="Weber T."/>
        </authorList>
    </citation>
    <scope>NUCLEOTIDE SEQUENCE</scope>
    <source>
        <strain evidence="4">NBC_00303</strain>
    </source>
</reference>
<dbReference type="PANTHER" id="PTHR30015">
    <property type="entry name" value="MRR RESTRICTION SYSTEM PROTEIN"/>
    <property type="match status" value="1"/>
</dbReference>
<evidence type="ECO:0000313" key="4">
    <source>
        <dbReference type="EMBL" id="WUN83799.1"/>
    </source>
</evidence>
<dbReference type="InterPro" id="IPR007560">
    <property type="entry name" value="Restrct_endonuc_IV_Mrr"/>
</dbReference>
<accession>A0ABZ1QMZ3</accession>
<feature type="transmembrane region" description="Helical" evidence="2">
    <location>
        <begin position="58"/>
        <end position="79"/>
    </location>
</feature>
<dbReference type="Pfam" id="PF04471">
    <property type="entry name" value="Mrr_cat"/>
    <property type="match status" value="1"/>
</dbReference>
<gene>
    <name evidence="4" type="ORF">OHA91_38055</name>
</gene>
<dbReference type="InterPro" id="IPR011335">
    <property type="entry name" value="Restrct_endonuc-II-like"/>
</dbReference>
<evidence type="ECO:0000256" key="2">
    <source>
        <dbReference type="SAM" id="Phobius"/>
    </source>
</evidence>
<dbReference type="Gene3D" id="3.40.1350.10">
    <property type="match status" value="1"/>
</dbReference>
<dbReference type="SUPFAM" id="SSF52980">
    <property type="entry name" value="Restriction endonuclease-like"/>
    <property type="match status" value="1"/>
</dbReference>
<dbReference type="Proteomes" id="UP001432312">
    <property type="component" value="Chromosome"/>
</dbReference>
<name>A0ABZ1QMZ3_9ACTN</name>
<feature type="region of interest" description="Disordered" evidence="1">
    <location>
        <begin position="228"/>
        <end position="254"/>
    </location>
</feature>
<feature type="compositionally biased region" description="Low complexity" evidence="1">
    <location>
        <begin position="234"/>
        <end position="248"/>
    </location>
</feature>
<keyword evidence="4" id="KW-0378">Hydrolase</keyword>
<keyword evidence="5" id="KW-1185">Reference proteome</keyword>
<dbReference type="InterPro" id="IPR052906">
    <property type="entry name" value="Type_IV_Methyl-Rstrct_Enzyme"/>
</dbReference>
<evidence type="ECO:0000313" key="5">
    <source>
        <dbReference type="Proteomes" id="UP001432312"/>
    </source>
</evidence>
<feature type="transmembrane region" description="Helical" evidence="2">
    <location>
        <begin position="28"/>
        <end position="46"/>
    </location>
</feature>
<dbReference type="RefSeq" id="WP_078959483.1">
    <property type="nucleotide sequence ID" value="NZ_CP108036.1"/>
</dbReference>
<dbReference type="InterPro" id="IPR011856">
    <property type="entry name" value="tRNA_endonuc-like_dom_sf"/>
</dbReference>
<keyword evidence="2" id="KW-1133">Transmembrane helix</keyword>
<protein>
    <submittedName>
        <fullName evidence="4">Restriction endonuclease</fullName>
    </submittedName>
</protein>
<evidence type="ECO:0000256" key="1">
    <source>
        <dbReference type="SAM" id="MobiDB-lite"/>
    </source>
</evidence>
<evidence type="ECO:0000259" key="3">
    <source>
        <dbReference type="Pfam" id="PF04471"/>
    </source>
</evidence>
<keyword evidence="2" id="KW-0472">Membrane</keyword>
<keyword evidence="4" id="KW-0540">Nuclease</keyword>
<proteinExistence type="predicted"/>
<feature type="domain" description="Restriction endonuclease type IV Mrr" evidence="3">
    <location>
        <begin position="113"/>
        <end position="224"/>
    </location>
</feature>
<keyword evidence="2" id="KW-0812">Transmembrane</keyword>
<dbReference type="PANTHER" id="PTHR30015:SF6">
    <property type="entry name" value="SLL1429 PROTEIN"/>
    <property type="match status" value="1"/>
</dbReference>
<organism evidence="4 5">
    <name type="scientific">Streptomyces erythrochromogenes</name>
    <dbReference type="NCBI Taxonomy" id="285574"/>
    <lineage>
        <taxon>Bacteria</taxon>
        <taxon>Bacillati</taxon>
        <taxon>Actinomycetota</taxon>
        <taxon>Actinomycetes</taxon>
        <taxon>Kitasatosporales</taxon>
        <taxon>Streptomycetaceae</taxon>
        <taxon>Streptomyces</taxon>
    </lineage>
</organism>
<keyword evidence="4" id="KW-0255">Endonuclease</keyword>
<dbReference type="EMBL" id="CP108036">
    <property type="protein sequence ID" value="WUN83799.1"/>
    <property type="molecule type" value="Genomic_DNA"/>
</dbReference>
<sequence length="254" mass="25457">MTTPEEDAPASVRGAGSARRAGSLGRDAVLALGLLGTAVAGVAAFLKAAAATDGGRLPVAPVAALTVLLLGALLAKWSFAPVRRRVRAPRPTAYAEPPADLPDVGGDALDHAAVDADGFEHTVAALCARDGCTPVEVVGGAGDLGADVLATTADGRRVVIQCKHYAEDNRVGSQDLQRFGGTCFAVHEADVAVIVTTSSFTAPAAEYADACGIVRVDGEGLAAWTELQAPPPWESSAGAPAPAAPSASVRGATS</sequence>
<dbReference type="GeneID" id="95501984"/>